<dbReference type="InterPro" id="IPR011034">
    <property type="entry name" value="Formyl_transferase-like_C_sf"/>
</dbReference>
<evidence type="ECO:0000259" key="6">
    <source>
        <dbReference type="Pfam" id="PF00551"/>
    </source>
</evidence>
<dbReference type="SUPFAM" id="SSF53328">
    <property type="entry name" value="Formyltransferase"/>
    <property type="match status" value="1"/>
</dbReference>
<evidence type="ECO:0000259" key="7">
    <source>
        <dbReference type="Pfam" id="PF02911"/>
    </source>
</evidence>
<comment type="function">
    <text evidence="5">Attaches a formyl group to the free amino group of methionyl-tRNA(fMet). The formyl group appears to play a dual role in the initiator identity of N-formylmethionyl-tRNA by promoting its recognition by IF2 and preventing the misappropriation of this tRNA by the elongation apparatus.</text>
</comment>
<dbReference type="HAMAP" id="MF_00182">
    <property type="entry name" value="Formyl_trans"/>
    <property type="match status" value="1"/>
</dbReference>
<protein>
    <recommendedName>
        <fullName evidence="2 5">Methionyl-tRNA formyltransferase</fullName>
        <ecNumber evidence="2 5">2.1.2.9</ecNumber>
    </recommendedName>
</protein>
<dbReference type="InterPro" id="IPR041711">
    <property type="entry name" value="Met-tRNA-FMT_N"/>
</dbReference>
<sequence>MRVIFAGTPEVAVPSLEALLASDHEVVAVITQPDARGRRGKALHPSPVKEFALAQGLDVLTPEKASDPEFIAQVAALEADAGAVVAYGQILRPALLESTRLGWVNLHFSVLPAWRGAAPVQRSLMAGDDVTGATTFLLDKGMDTGPVLGLLTERIRVTDTAGDLLDRLAQAGAPLLAQTLSGMEAGVIVPEPQSVEDISYAPKLTRDDAYVRWERPAHVVDRQVRGCTPAPGAWTTLPDGQVAKLGPVSPRLHAPRTVPGQVREMDGEVLVGTGTEPVALSTIAPAGKRAMAAADWWRGARLSEGAALGEA</sequence>
<dbReference type="InterPro" id="IPR044135">
    <property type="entry name" value="Met-tRNA-FMT_C"/>
</dbReference>
<dbReference type="NCBIfam" id="TIGR00460">
    <property type="entry name" value="fmt"/>
    <property type="match status" value="1"/>
</dbReference>
<proteinExistence type="inferred from homology"/>
<dbReference type="EMBL" id="JAUHPV010000005">
    <property type="protein sequence ID" value="MDN4473327.1"/>
    <property type="molecule type" value="Genomic_DNA"/>
</dbReference>
<dbReference type="InterPro" id="IPR005794">
    <property type="entry name" value="Fmt"/>
</dbReference>
<dbReference type="InterPro" id="IPR002376">
    <property type="entry name" value="Formyl_transf_N"/>
</dbReference>
<accession>A0ABT8G2F8</accession>
<dbReference type="PANTHER" id="PTHR11138:SF5">
    <property type="entry name" value="METHIONYL-TRNA FORMYLTRANSFERASE, MITOCHONDRIAL"/>
    <property type="match status" value="1"/>
</dbReference>
<feature type="binding site" evidence="5">
    <location>
        <begin position="109"/>
        <end position="112"/>
    </location>
    <ligand>
        <name>(6S)-5,6,7,8-tetrahydrofolate</name>
        <dbReference type="ChEBI" id="CHEBI:57453"/>
    </ligand>
</feature>
<evidence type="ECO:0000256" key="5">
    <source>
        <dbReference type="HAMAP-Rule" id="MF_00182"/>
    </source>
</evidence>
<comment type="similarity">
    <text evidence="1 5">Belongs to the Fmt family.</text>
</comment>
<dbReference type="EC" id="2.1.2.9" evidence="2 5"/>
<dbReference type="InterPro" id="IPR036477">
    <property type="entry name" value="Formyl_transf_N_sf"/>
</dbReference>
<evidence type="ECO:0000256" key="4">
    <source>
        <dbReference type="ARBA" id="ARBA00022917"/>
    </source>
</evidence>
<dbReference type="PANTHER" id="PTHR11138">
    <property type="entry name" value="METHIONYL-TRNA FORMYLTRANSFERASE"/>
    <property type="match status" value="1"/>
</dbReference>
<feature type="domain" description="Formyl transferase N-terminal" evidence="6">
    <location>
        <begin position="1"/>
        <end position="179"/>
    </location>
</feature>
<reference evidence="8" key="1">
    <citation type="submission" date="2023-06" db="EMBL/GenBank/DDBJ databases">
        <title>SYSU T00b26.</title>
        <authorList>
            <person name="Gao L."/>
            <person name="Fang B.-Z."/>
            <person name="Li W.-J."/>
        </authorList>
    </citation>
    <scope>NUCLEOTIDE SEQUENCE</scope>
    <source>
        <strain evidence="8">SYSU T00b26</strain>
    </source>
</reference>
<dbReference type="CDD" id="cd08646">
    <property type="entry name" value="FMT_core_Met-tRNA-FMT_N"/>
    <property type="match status" value="1"/>
</dbReference>
<dbReference type="CDD" id="cd08704">
    <property type="entry name" value="Met_tRNA_FMT_C"/>
    <property type="match status" value="1"/>
</dbReference>
<feature type="domain" description="Formyl transferase C-terminal" evidence="7">
    <location>
        <begin position="203"/>
        <end position="300"/>
    </location>
</feature>
<keyword evidence="4 5" id="KW-0648">Protein biosynthesis</keyword>
<dbReference type="GO" id="GO:0004479">
    <property type="term" value="F:methionyl-tRNA formyltransferase activity"/>
    <property type="evidence" value="ECO:0007669"/>
    <property type="project" value="UniProtKB-EC"/>
</dbReference>
<dbReference type="RefSeq" id="WP_301128746.1">
    <property type="nucleotide sequence ID" value="NZ_JAUHPV010000005.1"/>
</dbReference>
<comment type="catalytic activity">
    <reaction evidence="5">
        <text>L-methionyl-tRNA(fMet) + (6R)-10-formyltetrahydrofolate = N-formyl-L-methionyl-tRNA(fMet) + (6S)-5,6,7,8-tetrahydrofolate + H(+)</text>
        <dbReference type="Rhea" id="RHEA:24380"/>
        <dbReference type="Rhea" id="RHEA-COMP:9952"/>
        <dbReference type="Rhea" id="RHEA-COMP:9953"/>
        <dbReference type="ChEBI" id="CHEBI:15378"/>
        <dbReference type="ChEBI" id="CHEBI:57453"/>
        <dbReference type="ChEBI" id="CHEBI:78530"/>
        <dbReference type="ChEBI" id="CHEBI:78844"/>
        <dbReference type="ChEBI" id="CHEBI:195366"/>
        <dbReference type="EC" id="2.1.2.9"/>
    </reaction>
</comment>
<evidence type="ECO:0000313" key="8">
    <source>
        <dbReference type="EMBL" id="MDN4473327.1"/>
    </source>
</evidence>
<name>A0ABT8G2F8_9MICO</name>
<dbReference type="Gene3D" id="3.40.50.12230">
    <property type="match status" value="1"/>
</dbReference>
<dbReference type="Pfam" id="PF02911">
    <property type="entry name" value="Formyl_trans_C"/>
    <property type="match status" value="1"/>
</dbReference>
<gene>
    <name evidence="5 8" type="primary">fmt</name>
    <name evidence="8" type="ORF">QQX04_10025</name>
</gene>
<keyword evidence="3 5" id="KW-0808">Transferase</keyword>
<evidence type="ECO:0000313" key="9">
    <source>
        <dbReference type="Proteomes" id="UP001172738"/>
    </source>
</evidence>
<dbReference type="SUPFAM" id="SSF50486">
    <property type="entry name" value="FMT C-terminal domain-like"/>
    <property type="match status" value="1"/>
</dbReference>
<dbReference type="InterPro" id="IPR005793">
    <property type="entry name" value="Formyl_trans_C"/>
</dbReference>
<keyword evidence="9" id="KW-1185">Reference proteome</keyword>
<evidence type="ECO:0000256" key="2">
    <source>
        <dbReference type="ARBA" id="ARBA00012261"/>
    </source>
</evidence>
<dbReference type="Pfam" id="PF00551">
    <property type="entry name" value="Formyl_trans_N"/>
    <property type="match status" value="1"/>
</dbReference>
<evidence type="ECO:0000256" key="3">
    <source>
        <dbReference type="ARBA" id="ARBA00022679"/>
    </source>
</evidence>
<organism evidence="8 9">
    <name type="scientific">Demequina zhanjiangensis</name>
    <dbReference type="NCBI Taxonomy" id="3051659"/>
    <lineage>
        <taxon>Bacteria</taxon>
        <taxon>Bacillati</taxon>
        <taxon>Actinomycetota</taxon>
        <taxon>Actinomycetes</taxon>
        <taxon>Micrococcales</taxon>
        <taxon>Demequinaceae</taxon>
        <taxon>Demequina</taxon>
    </lineage>
</organism>
<dbReference type="Proteomes" id="UP001172738">
    <property type="component" value="Unassembled WGS sequence"/>
</dbReference>
<comment type="caution">
    <text evidence="8">The sequence shown here is derived from an EMBL/GenBank/DDBJ whole genome shotgun (WGS) entry which is preliminary data.</text>
</comment>
<evidence type="ECO:0000256" key="1">
    <source>
        <dbReference type="ARBA" id="ARBA00010699"/>
    </source>
</evidence>